<gene>
    <name evidence="4" type="ORF">C3B61_10175</name>
</gene>
<keyword evidence="2" id="KW-0234">DNA repair</keyword>
<protein>
    <submittedName>
        <fullName evidence="4">3-methyladenine DNA glycosylase</fullName>
    </submittedName>
</protein>
<dbReference type="GO" id="GO:0032131">
    <property type="term" value="F:alkylated DNA binding"/>
    <property type="evidence" value="ECO:0007669"/>
    <property type="project" value="TreeGrafter"/>
</dbReference>
<comment type="caution">
    <text evidence="4">The sequence shown here is derived from an EMBL/GenBank/DDBJ whole genome shotgun (WGS) entry which is preliminary data.</text>
</comment>
<evidence type="ECO:0000256" key="2">
    <source>
        <dbReference type="ARBA" id="ARBA00023204"/>
    </source>
</evidence>
<keyword evidence="1" id="KW-0227">DNA damage</keyword>
<dbReference type="GO" id="GO:0005737">
    <property type="term" value="C:cytoplasm"/>
    <property type="evidence" value="ECO:0007669"/>
    <property type="project" value="TreeGrafter"/>
</dbReference>
<dbReference type="Gene3D" id="1.10.340.30">
    <property type="entry name" value="Hypothetical protein, domain 2"/>
    <property type="match status" value="1"/>
</dbReference>
<dbReference type="RefSeq" id="WP_103460515.1">
    <property type="nucleotide sequence ID" value="NZ_PPXD01000015.1"/>
</dbReference>
<proteinExistence type="predicted"/>
<evidence type="ECO:0000313" key="5">
    <source>
        <dbReference type="Proteomes" id="UP000237340"/>
    </source>
</evidence>
<dbReference type="GO" id="GO:0008725">
    <property type="term" value="F:DNA-3-methyladenine glycosylase activity"/>
    <property type="evidence" value="ECO:0007669"/>
    <property type="project" value="TreeGrafter"/>
</dbReference>
<dbReference type="Proteomes" id="UP000237340">
    <property type="component" value="Unassembled WGS sequence"/>
</dbReference>
<dbReference type="EMBL" id="PPXD01000015">
    <property type="protein sequence ID" value="POH65256.1"/>
    <property type="molecule type" value="Genomic_DNA"/>
</dbReference>
<name>A0A2S3ZF59_9MICO</name>
<dbReference type="GO" id="GO:0006307">
    <property type="term" value="P:DNA alkylation repair"/>
    <property type="evidence" value="ECO:0007669"/>
    <property type="project" value="TreeGrafter"/>
</dbReference>
<evidence type="ECO:0000313" key="4">
    <source>
        <dbReference type="EMBL" id="POH65256.1"/>
    </source>
</evidence>
<dbReference type="GO" id="GO:0043916">
    <property type="term" value="F:DNA-7-methylguanine glycosylase activity"/>
    <property type="evidence" value="ECO:0007669"/>
    <property type="project" value="TreeGrafter"/>
</dbReference>
<feature type="region of interest" description="Disordered" evidence="3">
    <location>
        <begin position="1"/>
        <end position="51"/>
    </location>
</feature>
<sequence length="318" mass="34144">MISDPSDDATAGTDRDATPRASTRYAPRRPFDLAATMAPHSRGRGDPTARADAAGLWRTQRTPLGPATLLLRQAADGGVDAKAWGPGAEWCIAQVPALLGDGDDWTGLDLGGHGVLAEVRRRNPGVWLGSSGLVFEALIPAIIEQKVTTLEAHRAWYRLIRQHGEAAPGPAPAGMMVSPGPERWRLVPSWDWHRAGVDPRRSRTAVSVAAVAASLDRPVDAVTASRRLQSLPGVGRWTAAEVTQRSHGDPDSVSVGDYHLAAQVGWALTGSPVDDDGMLELLDPFAGHRQRVVRLILGSGYRAPRRGPRMTVQDHRSH</sequence>
<evidence type="ECO:0000256" key="1">
    <source>
        <dbReference type="ARBA" id="ARBA00022763"/>
    </source>
</evidence>
<dbReference type="GO" id="GO:0006285">
    <property type="term" value="P:base-excision repair, AP site formation"/>
    <property type="evidence" value="ECO:0007669"/>
    <property type="project" value="TreeGrafter"/>
</dbReference>
<dbReference type="InterPro" id="IPR011257">
    <property type="entry name" value="DNA_glycosylase"/>
</dbReference>
<dbReference type="InterPro" id="IPR051912">
    <property type="entry name" value="Alkylbase_DNA_Glycosylase/TA"/>
</dbReference>
<dbReference type="PANTHER" id="PTHR43003">
    <property type="entry name" value="DNA-3-METHYLADENINE GLYCOSYLASE"/>
    <property type="match status" value="1"/>
</dbReference>
<accession>A0A2S3ZF59</accession>
<dbReference type="GO" id="GO:0032993">
    <property type="term" value="C:protein-DNA complex"/>
    <property type="evidence" value="ECO:0007669"/>
    <property type="project" value="TreeGrafter"/>
</dbReference>
<reference evidence="4 5" key="1">
    <citation type="submission" date="2018-01" db="EMBL/GenBank/DDBJ databases">
        <title>Cryobacterium sp. nov., from glaciers in China.</title>
        <authorList>
            <person name="Liu Q."/>
            <person name="Xin Y.-H."/>
        </authorList>
    </citation>
    <scope>NUCLEOTIDE SEQUENCE [LARGE SCALE GENOMIC DNA]</scope>
    <source>
        <strain evidence="4 5">TMN-42</strain>
    </source>
</reference>
<dbReference type="SUPFAM" id="SSF48150">
    <property type="entry name" value="DNA-glycosylase"/>
    <property type="match status" value="1"/>
</dbReference>
<keyword evidence="5" id="KW-1185">Reference proteome</keyword>
<evidence type="ECO:0000256" key="3">
    <source>
        <dbReference type="SAM" id="MobiDB-lite"/>
    </source>
</evidence>
<organism evidence="4 5">
    <name type="scientific">Cryobacterium zongtaii</name>
    <dbReference type="NCBI Taxonomy" id="1259217"/>
    <lineage>
        <taxon>Bacteria</taxon>
        <taxon>Bacillati</taxon>
        <taxon>Actinomycetota</taxon>
        <taxon>Actinomycetes</taxon>
        <taxon>Micrococcales</taxon>
        <taxon>Microbacteriaceae</taxon>
        <taxon>Cryobacterium</taxon>
    </lineage>
</organism>
<dbReference type="PANTHER" id="PTHR43003:SF6">
    <property type="entry name" value="DNA GLYCOSYLASE"/>
    <property type="match status" value="1"/>
</dbReference>
<dbReference type="AlphaFoldDB" id="A0A2S3ZF59"/>